<dbReference type="AlphaFoldDB" id="A0A9C7GBE7"/>
<protein>
    <submittedName>
        <fullName evidence="1">Uncharacterized protein</fullName>
    </submittedName>
</protein>
<gene>
    <name evidence="1" type="ORF">NEOCIP111885_03096</name>
</gene>
<evidence type="ECO:0000313" key="2">
    <source>
        <dbReference type="Proteomes" id="UP000789845"/>
    </source>
</evidence>
<evidence type="ECO:0000313" key="1">
    <source>
        <dbReference type="EMBL" id="CAG9609354.1"/>
    </source>
</evidence>
<name>A0A9C7GBE7_9BACI</name>
<reference evidence="1" key="1">
    <citation type="submission" date="2021-10" db="EMBL/GenBank/DDBJ databases">
        <authorList>
            <person name="Criscuolo A."/>
        </authorList>
    </citation>
    <scope>NUCLEOTIDE SEQUENCE</scope>
    <source>
        <strain evidence="1">CIP111885</strain>
    </source>
</reference>
<dbReference type="EMBL" id="CAKJTG010000018">
    <property type="protein sequence ID" value="CAG9609354.1"/>
    <property type="molecule type" value="Genomic_DNA"/>
</dbReference>
<proteinExistence type="predicted"/>
<sequence length="98" mass="11428">MVDLLLTLSACILISSTILPMVIQLMKESTVEKERYAATVLLYEKLHELLIENQLPVNQTIVKNDKQYEFIPSLDLKEVCIQFENRNQNKQKVCEFLE</sequence>
<comment type="caution">
    <text evidence="1">The sequence shown here is derived from an EMBL/GenBank/DDBJ whole genome shotgun (WGS) entry which is preliminary data.</text>
</comment>
<keyword evidence="2" id="KW-1185">Reference proteome</keyword>
<organism evidence="1 2">
    <name type="scientific">Pseudoneobacillus rhizosphaerae</name>
    <dbReference type="NCBI Taxonomy" id="2880968"/>
    <lineage>
        <taxon>Bacteria</taxon>
        <taxon>Bacillati</taxon>
        <taxon>Bacillota</taxon>
        <taxon>Bacilli</taxon>
        <taxon>Bacillales</taxon>
        <taxon>Bacillaceae</taxon>
        <taxon>Pseudoneobacillus</taxon>
    </lineage>
</organism>
<dbReference type="Proteomes" id="UP000789845">
    <property type="component" value="Unassembled WGS sequence"/>
</dbReference>
<accession>A0A9C7GBE7</accession>